<name>A0ACC1UAK8_9AGAR</name>
<dbReference type="Proteomes" id="UP001163835">
    <property type="component" value="Unassembled WGS sequence"/>
</dbReference>
<reference evidence="1" key="1">
    <citation type="submission" date="2022-09" db="EMBL/GenBank/DDBJ databases">
        <title>A Global Phylogenomic Analysis of the Shiitake Genus Lentinula.</title>
        <authorList>
            <consortium name="DOE Joint Genome Institute"/>
            <person name="Sierra-Patev S."/>
            <person name="Min B."/>
            <person name="Naranjo-Ortiz M."/>
            <person name="Looney B."/>
            <person name="Konkel Z."/>
            <person name="Slot J.C."/>
            <person name="Sakamoto Y."/>
            <person name="Steenwyk J.L."/>
            <person name="Rokas A."/>
            <person name="Carro J."/>
            <person name="Camarero S."/>
            <person name="Ferreira P."/>
            <person name="Molpeceres G."/>
            <person name="Ruiz-Duenas F.J."/>
            <person name="Serrano A."/>
            <person name="Henrissat B."/>
            <person name="Drula E."/>
            <person name="Hughes K.W."/>
            <person name="Mata J.L."/>
            <person name="Ishikawa N.K."/>
            <person name="Vargas-Isla R."/>
            <person name="Ushijima S."/>
            <person name="Smith C.A."/>
            <person name="Ahrendt S."/>
            <person name="Andreopoulos W."/>
            <person name="He G."/>
            <person name="Labutti K."/>
            <person name="Lipzen A."/>
            <person name="Ng V."/>
            <person name="Riley R."/>
            <person name="Sandor L."/>
            <person name="Barry K."/>
            <person name="Martinez A.T."/>
            <person name="Xiao Y."/>
            <person name="Gibbons J.G."/>
            <person name="Terashima K."/>
            <person name="Grigoriev I.V."/>
            <person name="Hibbett D.S."/>
        </authorList>
    </citation>
    <scope>NUCLEOTIDE SEQUENCE</scope>
    <source>
        <strain evidence="1">TMI1499</strain>
    </source>
</reference>
<dbReference type="EMBL" id="MU794978">
    <property type="protein sequence ID" value="KAJ3814028.1"/>
    <property type="molecule type" value="Genomic_DNA"/>
</dbReference>
<gene>
    <name evidence="1" type="ORF">F5876DRAFT_73347</name>
</gene>
<evidence type="ECO:0000313" key="1">
    <source>
        <dbReference type="EMBL" id="KAJ3814028.1"/>
    </source>
</evidence>
<comment type="caution">
    <text evidence="1">The sequence shown here is derived from an EMBL/GenBank/DDBJ whole genome shotgun (WGS) entry which is preliminary data.</text>
</comment>
<keyword evidence="2" id="KW-1185">Reference proteome</keyword>
<proteinExistence type="predicted"/>
<accession>A0ACC1UAK8</accession>
<organism evidence="1 2">
    <name type="scientific">Lentinula aff. lateritia</name>
    <dbReference type="NCBI Taxonomy" id="2804960"/>
    <lineage>
        <taxon>Eukaryota</taxon>
        <taxon>Fungi</taxon>
        <taxon>Dikarya</taxon>
        <taxon>Basidiomycota</taxon>
        <taxon>Agaricomycotina</taxon>
        <taxon>Agaricomycetes</taxon>
        <taxon>Agaricomycetidae</taxon>
        <taxon>Agaricales</taxon>
        <taxon>Marasmiineae</taxon>
        <taxon>Omphalotaceae</taxon>
        <taxon>Lentinula</taxon>
    </lineage>
</organism>
<evidence type="ECO:0000313" key="2">
    <source>
        <dbReference type="Proteomes" id="UP001163835"/>
    </source>
</evidence>
<sequence length="958" mass="106248">MKLRAFKRIAKFMRPRREKQPQHDSPTTSTTSPARGLKTQTNRPNDGPFVTHAINGQDNTVPTIAPRPASPRVFDYGYPHLDSHEHPVPYPTEDLLALQQHSHVHVGGHVIFPVGPIDYLLRIEETIPGPGCKCLIPAGEMKIASPNLNILLGPGRRVVLSIGSPTGGKEYVAEVMKHYIVNTQQHEAGIRVRRDIAEAINIPNTQLSVGGNVNLGEDQQVPQRPLGYGSRPATATYVQRVDNGKGKRREAAIIGSSDTSSPEIHVPPSSSITNHPLLNVPERIREAQQLRDDVMRELSIQAPVAHTREMLDNDTVTELRPQNVEPKVVEQAYSHHTPPVPSERNTSHPSYPPGLTHPILPSQLDRQTDAATNGHSNTLQYSTYSPNILYQTPGIDPSNVSPHGASTSQRNSAIPQYVREHIEFERARNLAELAGYASMLSHRALQDSPSKIPPALTALDARNDPDMRSFDRATNWLRELPVNPKSFDDVFATHAAHDYPVQKRDAEHESHYAYVTAMTSLEEGRQHHLHEFTAAVPRPVTPEGRHYPSGEHESTFAVEAVPRESANIDQAQSPARYLTPGQPLMNRIGRPLDDGESAYATAISHELFDEQGRLLNHLPAPVQRPQTSQERLTALQATATVQFHQQEDREDREQFTPTPRAHFRPGPGQSSYAVEQSLISQAPSQGNQNHLLRKPSFNLERIPLGAPSGIDNANLQLEPRLWPPERQGRSHPYQRPPLKFEVPRMQGRYPFNYSGPFQEIPLPSVSPNSQIFPMFAPDPLDSTDVPHPVDHTNSSRPMNPLAASPEPPATNPSSPGFPALPSPFGYNLDFVVPSLSPLYGVHKSTPRPKEINMSSNGTAFVRKPNVVQTKPSAAHLDDLLDVDDKQGESSRHSASSSFPPTYPYYYFSPGRRVDSPKEMSSSNIMFAQYGDQGNPKGFELSQPEFIEGSSKDSRYFVE</sequence>
<protein>
    <submittedName>
        <fullName evidence="1">Uncharacterized protein</fullName>
    </submittedName>
</protein>